<proteinExistence type="predicted"/>
<dbReference type="PATRIC" id="fig|1028800.3.peg.4813"/>
<dbReference type="EMBL" id="HG938354">
    <property type="protein sequence ID" value="CDN50882.1"/>
    <property type="molecule type" value="Genomic_DNA"/>
</dbReference>
<dbReference type="Pfam" id="PF13279">
    <property type="entry name" value="4HBT_2"/>
    <property type="match status" value="1"/>
</dbReference>
<dbReference type="InterPro" id="IPR029069">
    <property type="entry name" value="HotDog_dom_sf"/>
</dbReference>
<protein>
    <submittedName>
        <fullName evidence="1">Putative thioesterase</fullName>
    </submittedName>
</protein>
<dbReference type="GeneID" id="24261242"/>
<gene>
    <name evidence="1" type="ORF">RG540_PA02030</name>
</gene>
<dbReference type="OrthoDB" id="7597365at2"/>
<geneLocation type="plasmid" evidence="2">
    <name>II</name>
</geneLocation>
<keyword evidence="1" id="KW-0614">Plasmid</keyword>
<dbReference type="Gene3D" id="3.10.129.10">
    <property type="entry name" value="Hotdog Thioesterase"/>
    <property type="match status" value="2"/>
</dbReference>
<dbReference type="SUPFAM" id="SSF54637">
    <property type="entry name" value="Thioesterase/thiol ester dehydrase-isomerase"/>
    <property type="match status" value="2"/>
</dbReference>
<keyword evidence="2" id="KW-1185">Reference proteome</keyword>
<organism evidence="1 2">
    <name type="scientific">Neorhizobium galegae bv. orientalis str. HAMBI 540</name>
    <dbReference type="NCBI Taxonomy" id="1028800"/>
    <lineage>
        <taxon>Bacteria</taxon>
        <taxon>Pseudomonadati</taxon>
        <taxon>Pseudomonadota</taxon>
        <taxon>Alphaproteobacteria</taxon>
        <taxon>Hyphomicrobiales</taxon>
        <taxon>Rhizobiaceae</taxon>
        <taxon>Rhizobium/Agrobacterium group</taxon>
        <taxon>Neorhizobium</taxon>
    </lineage>
</organism>
<dbReference type="Proteomes" id="UP000028181">
    <property type="component" value="Plasmid pHAMBI540a"/>
</dbReference>
<evidence type="ECO:0000313" key="1">
    <source>
        <dbReference type="EMBL" id="CDN50882.1"/>
    </source>
</evidence>
<reference evidence="2" key="1">
    <citation type="journal article" date="2014" name="BMC Genomics">
        <title>Genome sequencing of two Neorhizobium galegae strains reveals a noeT gene responsible for the unusual acetylation of the nodulation factors.</title>
        <authorList>
            <person name="Osterman J."/>
            <person name="Marsh J."/>
            <person name="Laine P.K."/>
            <person name="Zeng Z."/>
            <person name="Alatalo E."/>
            <person name="Sullivan J.T."/>
            <person name="Young J.P."/>
            <person name="Thomas-Oates J."/>
            <person name="Paulin L."/>
            <person name="Lindstrom K."/>
        </authorList>
    </citation>
    <scope>NUCLEOTIDE SEQUENCE [LARGE SCALE GENOMIC DNA]</scope>
    <source>
        <strain evidence="2">HAMBI 540</strain>
    </source>
</reference>
<accession>A0A068SXC1</accession>
<name>A0A068SXC1_NEOGA</name>
<evidence type="ECO:0000313" key="2">
    <source>
        <dbReference type="Proteomes" id="UP000028181"/>
    </source>
</evidence>
<dbReference type="eggNOG" id="COG0824">
    <property type="taxonomic scope" value="Bacteria"/>
</dbReference>
<dbReference type="HOGENOM" id="CLU_868277_0_0_5"/>
<sequence length="320" mass="34811">MSTQQGEMTEAPMIEVWRGSVRQWEVDENSHWNTQYYVARANESLAVLFGLNGLTGLFSPISPTTIAYNEHHIRFHREAHAGTSLHMTGGFLEIGETTAFAVLMLYNSHSGQLAASFRVRLTHVDAADLKTPLSWPTTFREKASASLVDAPKEALARGTGNEPVTISASRDRAITLGLKRTAMSLIEPEACDAFNRLGPQKFIGAVGGGVKQLTGPIRELVSKHAETPPGKVGGAVLEFRILYGETPRLGDCFEIWGGLKKTDQRVMSLIFWMVDPFTGRVFGTMQSVAVVFDLDARAIVQISPAATEALAPLVTEGLAL</sequence>
<dbReference type="AlphaFoldDB" id="A0A068SXC1"/>
<dbReference type="RefSeq" id="WP_051909715.1">
    <property type="nucleotide sequence ID" value="NZ_HG938354.1"/>
</dbReference>
<dbReference type="KEGG" id="ngg:RG540_PA02030"/>